<evidence type="ECO:0000259" key="1">
    <source>
        <dbReference type="Pfam" id="PF00059"/>
    </source>
</evidence>
<dbReference type="EMBL" id="BLXT01001750">
    <property type="protein sequence ID" value="GFN87596.1"/>
    <property type="molecule type" value="Genomic_DNA"/>
</dbReference>
<evidence type="ECO:0000313" key="2">
    <source>
        <dbReference type="EMBL" id="GFN87596.1"/>
    </source>
</evidence>
<dbReference type="InterPro" id="IPR001304">
    <property type="entry name" value="C-type_lectin-like"/>
</dbReference>
<dbReference type="Gene3D" id="3.10.100.10">
    <property type="entry name" value="Mannose-Binding Protein A, subunit A"/>
    <property type="match status" value="1"/>
</dbReference>
<proteinExistence type="predicted"/>
<protein>
    <recommendedName>
        <fullName evidence="1">C-type lectin domain-containing protein</fullName>
    </recommendedName>
</protein>
<reference evidence="2 3" key="1">
    <citation type="journal article" date="2021" name="Elife">
        <title>Chloroplast acquisition without the gene transfer in kleptoplastic sea slugs, Plakobranchus ocellatus.</title>
        <authorList>
            <person name="Maeda T."/>
            <person name="Takahashi S."/>
            <person name="Yoshida T."/>
            <person name="Shimamura S."/>
            <person name="Takaki Y."/>
            <person name="Nagai Y."/>
            <person name="Toyoda A."/>
            <person name="Suzuki Y."/>
            <person name="Arimoto A."/>
            <person name="Ishii H."/>
            <person name="Satoh N."/>
            <person name="Nishiyama T."/>
            <person name="Hasebe M."/>
            <person name="Maruyama T."/>
            <person name="Minagawa J."/>
            <person name="Obokata J."/>
            <person name="Shigenobu S."/>
        </authorList>
    </citation>
    <scope>NUCLEOTIDE SEQUENCE [LARGE SCALE GENOMIC DNA]</scope>
</reference>
<accession>A0AAV3YZ34</accession>
<dbReference type="Proteomes" id="UP000735302">
    <property type="component" value="Unassembled WGS sequence"/>
</dbReference>
<dbReference type="CDD" id="cd00037">
    <property type="entry name" value="CLECT"/>
    <property type="match status" value="1"/>
</dbReference>
<organism evidence="2 3">
    <name type="scientific">Plakobranchus ocellatus</name>
    <dbReference type="NCBI Taxonomy" id="259542"/>
    <lineage>
        <taxon>Eukaryota</taxon>
        <taxon>Metazoa</taxon>
        <taxon>Spiralia</taxon>
        <taxon>Lophotrochozoa</taxon>
        <taxon>Mollusca</taxon>
        <taxon>Gastropoda</taxon>
        <taxon>Heterobranchia</taxon>
        <taxon>Euthyneura</taxon>
        <taxon>Panpulmonata</taxon>
        <taxon>Sacoglossa</taxon>
        <taxon>Placobranchoidea</taxon>
        <taxon>Plakobranchidae</taxon>
        <taxon>Plakobranchus</taxon>
    </lineage>
</organism>
<sequence length="135" mass="14840">VGNPCDRVLPGSEYHDGFCFLPVARHLSLDQAQTRCAEDGGFLAEPRTESLRDFLTVFAGMMFDPDVQVILGATRTPPESRYRWLTSGQLLTDGPADNSSTDLLRAVYMDGPAGWEWTTATADTIGYFICQTSRG</sequence>
<name>A0AAV3YZ34_9GAST</name>
<dbReference type="AlphaFoldDB" id="A0AAV3YZ34"/>
<comment type="caution">
    <text evidence="2">The sequence shown here is derived from an EMBL/GenBank/DDBJ whole genome shotgun (WGS) entry which is preliminary data.</text>
</comment>
<feature type="domain" description="C-type lectin" evidence="1">
    <location>
        <begin position="27"/>
        <end position="132"/>
    </location>
</feature>
<feature type="non-terminal residue" evidence="2">
    <location>
        <position position="1"/>
    </location>
</feature>
<keyword evidence="3" id="KW-1185">Reference proteome</keyword>
<dbReference type="InterPro" id="IPR016187">
    <property type="entry name" value="CTDL_fold"/>
</dbReference>
<dbReference type="SUPFAM" id="SSF56436">
    <property type="entry name" value="C-type lectin-like"/>
    <property type="match status" value="1"/>
</dbReference>
<gene>
    <name evidence="2" type="ORF">PoB_001410200</name>
</gene>
<dbReference type="Pfam" id="PF00059">
    <property type="entry name" value="Lectin_C"/>
    <property type="match status" value="1"/>
</dbReference>
<evidence type="ECO:0000313" key="3">
    <source>
        <dbReference type="Proteomes" id="UP000735302"/>
    </source>
</evidence>
<dbReference type="InterPro" id="IPR016186">
    <property type="entry name" value="C-type_lectin-like/link_sf"/>
</dbReference>